<dbReference type="PANTHER" id="PTHR30426">
    <property type="entry name" value="4-HYDROXY-3-METHYLBUT-2-ENYL DIPHOSPHATE REDUCTASE"/>
    <property type="match status" value="1"/>
</dbReference>
<feature type="binding site" evidence="5">
    <location>
        <position position="266"/>
    </location>
    <ligand>
        <name>(2E)-4-hydroxy-3-methylbut-2-enyl diphosphate</name>
        <dbReference type="ChEBI" id="CHEBI:128753"/>
    </ligand>
</feature>
<comment type="similarity">
    <text evidence="5">Belongs to the IspH family.</text>
</comment>
<feature type="binding site" evidence="5">
    <location>
        <position position="223"/>
    </location>
    <ligand>
        <name>isopentenyl diphosphate</name>
        <dbReference type="ChEBI" id="CHEBI:128769"/>
    </ligand>
</feature>
<feature type="binding site" evidence="5">
    <location>
        <position position="266"/>
    </location>
    <ligand>
        <name>dimethylallyl diphosphate</name>
        <dbReference type="ChEBI" id="CHEBI:57623"/>
    </ligand>
</feature>
<protein>
    <recommendedName>
        <fullName evidence="5">4-hydroxy-3-methylbut-2-enyl diphosphate reductase</fullName>
        <shortName evidence="5">HMBPP reductase</shortName>
        <ecNumber evidence="5">1.17.7.4</ecNumber>
    </recommendedName>
</protein>
<feature type="binding site" evidence="5">
    <location>
        <position position="224"/>
    </location>
    <ligand>
        <name>isopentenyl diphosphate</name>
        <dbReference type="ChEBI" id="CHEBI:128769"/>
    </ligand>
</feature>
<evidence type="ECO:0000313" key="6">
    <source>
        <dbReference type="EMBL" id="MEQ2561975.1"/>
    </source>
</evidence>
<comment type="caution">
    <text evidence="6">The sequence shown here is derived from an EMBL/GenBank/DDBJ whole genome shotgun (WGS) entry which is preliminary data.</text>
</comment>
<feature type="binding site" evidence="5">
    <location>
        <position position="224"/>
    </location>
    <ligand>
        <name>(2E)-4-hydroxy-3-methylbut-2-enyl diphosphate</name>
        <dbReference type="ChEBI" id="CHEBI:128753"/>
    </ligand>
</feature>
<feature type="binding site" evidence="5">
    <location>
        <position position="223"/>
    </location>
    <ligand>
        <name>(2E)-4-hydroxy-3-methylbut-2-enyl diphosphate</name>
        <dbReference type="ChEBI" id="CHEBI:128753"/>
    </ligand>
</feature>
<dbReference type="Proteomes" id="UP001437460">
    <property type="component" value="Unassembled WGS sequence"/>
</dbReference>
<gene>
    <name evidence="5 6" type="primary">ispH</name>
    <name evidence="6" type="ORF">WMO41_02040</name>
</gene>
<feature type="binding site" evidence="5">
    <location>
        <position position="126"/>
    </location>
    <ligand>
        <name>(2E)-4-hydroxy-3-methylbut-2-enyl diphosphate</name>
        <dbReference type="ChEBI" id="CHEBI:128753"/>
    </ligand>
</feature>
<feature type="binding site" evidence="5">
    <location>
        <position position="41"/>
    </location>
    <ligand>
        <name>(2E)-4-hydroxy-3-methylbut-2-enyl diphosphate</name>
        <dbReference type="ChEBI" id="CHEBI:128753"/>
    </ligand>
</feature>
<evidence type="ECO:0000256" key="2">
    <source>
        <dbReference type="ARBA" id="ARBA00022723"/>
    </source>
</evidence>
<evidence type="ECO:0000256" key="5">
    <source>
        <dbReference type="HAMAP-Rule" id="MF_00191"/>
    </source>
</evidence>
<dbReference type="PANTHER" id="PTHR30426:SF0">
    <property type="entry name" value="4-HYDROXY-3-METHYLBUT-2-ENYL DIPHOSPHATE REDUCTASE"/>
    <property type="match status" value="1"/>
</dbReference>
<feature type="active site" description="Proton donor" evidence="5">
    <location>
        <position position="128"/>
    </location>
</feature>
<dbReference type="Gene3D" id="3.40.1010.20">
    <property type="entry name" value="4-hydroxy-3-methylbut-2-enyl diphosphate reductase, catalytic domain"/>
    <property type="match status" value="2"/>
</dbReference>
<feature type="binding site" evidence="5">
    <location>
        <position position="76"/>
    </location>
    <ligand>
        <name>isopentenyl diphosphate</name>
        <dbReference type="ChEBI" id="CHEBI:128769"/>
    </ligand>
</feature>
<keyword evidence="5" id="KW-0414">Isoprene biosynthesis</keyword>
<feature type="binding site" evidence="5">
    <location>
        <position position="166"/>
    </location>
    <ligand>
        <name>(2E)-4-hydroxy-3-methylbut-2-enyl diphosphate</name>
        <dbReference type="ChEBI" id="CHEBI:128753"/>
    </ligand>
</feature>
<dbReference type="RefSeq" id="WP_349228403.1">
    <property type="nucleotide sequence ID" value="NZ_JBBMFJ010000002.1"/>
</dbReference>
<feature type="binding site" evidence="5">
    <location>
        <position position="224"/>
    </location>
    <ligand>
        <name>dimethylallyl diphosphate</name>
        <dbReference type="ChEBI" id="CHEBI:57623"/>
    </ligand>
</feature>
<comment type="catalytic activity">
    <reaction evidence="5">
        <text>isopentenyl diphosphate + 2 oxidized [2Fe-2S]-[ferredoxin] + H2O = (2E)-4-hydroxy-3-methylbut-2-enyl diphosphate + 2 reduced [2Fe-2S]-[ferredoxin] + 2 H(+)</text>
        <dbReference type="Rhea" id="RHEA:24488"/>
        <dbReference type="Rhea" id="RHEA-COMP:10000"/>
        <dbReference type="Rhea" id="RHEA-COMP:10001"/>
        <dbReference type="ChEBI" id="CHEBI:15377"/>
        <dbReference type="ChEBI" id="CHEBI:15378"/>
        <dbReference type="ChEBI" id="CHEBI:33737"/>
        <dbReference type="ChEBI" id="CHEBI:33738"/>
        <dbReference type="ChEBI" id="CHEBI:128753"/>
        <dbReference type="ChEBI" id="CHEBI:128769"/>
        <dbReference type="EC" id="1.17.7.4"/>
    </reaction>
</comment>
<dbReference type="HAMAP" id="MF_00191">
    <property type="entry name" value="IspH"/>
    <property type="match status" value="1"/>
</dbReference>
<sequence length="283" mass="31724">MEVIVAKTAGFCFGVKRAVEQVYEQIEKAEKPVYTYGPIIHNEFVVKDLEEKGVQVLNTEKELSALTDGIVVIRSHGVGKHVYDLLEAHHITVVDATCPFVKKIHRIVEEQTGAGRRVIIIGSPDHPEVQGIRGWGNDTTLVVEKPEQIDDLPVGKDEKLCIVSQTTFNYKKFQDLVEKFEKKGYDILVLNTICNATQERQVEARRIASEVDAMIVIGGRHSSNTQKLYEICQKECKNTYFIQSLGDFNPECVNSVRSVGITAGASTPNQIIEEVHTNVRIKF</sequence>
<comment type="pathway">
    <text evidence="5">Isoprenoid biosynthesis; dimethylallyl diphosphate biosynthesis; dimethylallyl diphosphate from (2E)-4-hydroxy-3-methylbutenyl diphosphate: step 1/1.</text>
</comment>
<keyword evidence="3 5" id="KW-0408">Iron</keyword>
<feature type="binding site" evidence="5">
    <location>
        <position position="266"/>
    </location>
    <ligand>
        <name>isopentenyl diphosphate</name>
        <dbReference type="ChEBI" id="CHEBI:128769"/>
    </ligand>
</feature>
<feature type="binding site" evidence="5">
    <location>
        <position position="223"/>
    </location>
    <ligand>
        <name>dimethylallyl diphosphate</name>
        <dbReference type="ChEBI" id="CHEBI:57623"/>
    </ligand>
</feature>
<feature type="binding site" evidence="5">
    <location>
        <position position="222"/>
    </location>
    <ligand>
        <name>(2E)-4-hydroxy-3-methylbut-2-enyl diphosphate</name>
        <dbReference type="ChEBI" id="CHEBI:128753"/>
    </ligand>
</feature>
<reference evidence="6 7" key="1">
    <citation type="submission" date="2024-03" db="EMBL/GenBank/DDBJ databases">
        <title>Human intestinal bacterial collection.</title>
        <authorList>
            <person name="Pauvert C."/>
            <person name="Hitch T.C.A."/>
            <person name="Clavel T."/>
        </authorList>
    </citation>
    <scope>NUCLEOTIDE SEQUENCE [LARGE SCALE GENOMIC DNA]</scope>
    <source>
        <strain evidence="6 7">CLA-AP-H27</strain>
    </source>
</reference>
<feature type="binding site" evidence="5">
    <location>
        <position position="222"/>
    </location>
    <ligand>
        <name>isopentenyl diphosphate</name>
        <dbReference type="ChEBI" id="CHEBI:128769"/>
    </ligand>
</feature>
<dbReference type="CDD" id="cd13944">
    <property type="entry name" value="lytB_ispH"/>
    <property type="match status" value="1"/>
</dbReference>
<accession>A0ABV1HI47</accession>
<dbReference type="GO" id="GO:0051745">
    <property type="term" value="F:4-hydroxy-3-methylbut-2-enyl diphosphate reductase activity"/>
    <property type="evidence" value="ECO:0007669"/>
    <property type="project" value="UniProtKB-EC"/>
</dbReference>
<evidence type="ECO:0000256" key="1">
    <source>
        <dbReference type="ARBA" id="ARBA00022485"/>
    </source>
</evidence>
<feature type="binding site" evidence="5">
    <location>
        <position position="126"/>
    </location>
    <ligand>
        <name>isopentenyl diphosphate</name>
        <dbReference type="ChEBI" id="CHEBI:128769"/>
    </ligand>
</feature>
<dbReference type="Pfam" id="PF02401">
    <property type="entry name" value="LYTB"/>
    <property type="match status" value="1"/>
</dbReference>
<dbReference type="InterPro" id="IPR003451">
    <property type="entry name" value="LytB/IspH"/>
</dbReference>
<feature type="binding site" evidence="5">
    <location>
        <position position="41"/>
    </location>
    <ligand>
        <name>dimethylallyl diphosphate</name>
        <dbReference type="ChEBI" id="CHEBI:57623"/>
    </ligand>
</feature>
<organism evidence="6 7">
    <name type="scientific">Ventrimonas faecis</name>
    <dbReference type="NCBI Taxonomy" id="3133170"/>
    <lineage>
        <taxon>Bacteria</taxon>
        <taxon>Bacillati</taxon>
        <taxon>Bacillota</taxon>
        <taxon>Clostridia</taxon>
        <taxon>Lachnospirales</taxon>
        <taxon>Lachnospiraceae</taxon>
        <taxon>Ventrimonas</taxon>
    </lineage>
</organism>
<name>A0ABV1HI47_9FIRM</name>
<comment type="function">
    <text evidence="5">Catalyzes the conversion of 1-hydroxy-2-methyl-2-(E)-butenyl 4-diphosphate (HMBPP) into a mixture of isopentenyl diphosphate (IPP) and dimethylallyl diphosphate (DMAPP). Acts in the terminal step of the DOXP/MEP pathway for isoprenoid precursor biosynthesis.</text>
</comment>
<comment type="cofactor">
    <cofactor evidence="5">
        <name>[4Fe-4S] cluster</name>
        <dbReference type="ChEBI" id="CHEBI:49883"/>
    </cofactor>
    <text evidence="5">Binds 1 [4Fe-4S] cluster per subunit.</text>
</comment>
<dbReference type="EMBL" id="JBBMFJ010000002">
    <property type="protein sequence ID" value="MEQ2561975.1"/>
    <property type="molecule type" value="Genomic_DNA"/>
</dbReference>
<feature type="binding site" evidence="5">
    <location>
        <position position="98"/>
    </location>
    <ligand>
        <name>[4Fe-4S] cluster</name>
        <dbReference type="ChEBI" id="CHEBI:49883"/>
    </ligand>
</feature>
<feature type="binding site" evidence="5">
    <location>
        <position position="126"/>
    </location>
    <ligand>
        <name>dimethylallyl diphosphate</name>
        <dbReference type="ChEBI" id="CHEBI:57623"/>
    </ligand>
</feature>
<feature type="binding site" evidence="5">
    <location>
        <position position="194"/>
    </location>
    <ligand>
        <name>[4Fe-4S] cluster</name>
        <dbReference type="ChEBI" id="CHEBI:49883"/>
    </ligand>
</feature>
<feature type="binding site" evidence="5">
    <location>
        <position position="76"/>
    </location>
    <ligand>
        <name>(2E)-4-hydroxy-3-methylbut-2-enyl diphosphate</name>
        <dbReference type="ChEBI" id="CHEBI:128753"/>
    </ligand>
</feature>
<keyword evidence="7" id="KW-1185">Reference proteome</keyword>
<keyword evidence="5 6" id="KW-0560">Oxidoreductase</keyword>
<evidence type="ECO:0000256" key="4">
    <source>
        <dbReference type="ARBA" id="ARBA00023014"/>
    </source>
</evidence>
<feature type="binding site" evidence="5">
    <location>
        <position position="76"/>
    </location>
    <ligand>
        <name>dimethylallyl diphosphate</name>
        <dbReference type="ChEBI" id="CHEBI:57623"/>
    </ligand>
</feature>
<feature type="binding site" evidence="5">
    <location>
        <position position="12"/>
    </location>
    <ligand>
        <name>[4Fe-4S] cluster</name>
        <dbReference type="ChEBI" id="CHEBI:49883"/>
    </ligand>
</feature>
<dbReference type="EC" id="1.17.7.4" evidence="5"/>
<feature type="binding site" evidence="5">
    <location>
        <position position="41"/>
    </location>
    <ligand>
        <name>isopentenyl diphosphate</name>
        <dbReference type="ChEBI" id="CHEBI:128769"/>
    </ligand>
</feature>
<keyword evidence="1 5" id="KW-0004">4Fe-4S</keyword>
<evidence type="ECO:0000313" key="7">
    <source>
        <dbReference type="Proteomes" id="UP001437460"/>
    </source>
</evidence>
<dbReference type="NCBIfam" id="TIGR00216">
    <property type="entry name" value="ispH_lytB"/>
    <property type="match status" value="1"/>
</dbReference>
<feature type="binding site" evidence="5">
    <location>
        <position position="222"/>
    </location>
    <ligand>
        <name>dimethylallyl diphosphate</name>
        <dbReference type="ChEBI" id="CHEBI:57623"/>
    </ligand>
</feature>
<dbReference type="Gene3D" id="3.40.50.11270">
    <property type="match status" value="1"/>
</dbReference>
<evidence type="ECO:0000256" key="3">
    <source>
        <dbReference type="ARBA" id="ARBA00023004"/>
    </source>
</evidence>
<dbReference type="NCBIfam" id="NF002187">
    <property type="entry name" value="PRK01045.1-1"/>
    <property type="match status" value="1"/>
</dbReference>
<proteinExistence type="inferred from homology"/>
<keyword evidence="2 5" id="KW-0479">Metal-binding</keyword>
<keyword evidence="4 5" id="KW-0411">Iron-sulfur</keyword>
<comment type="pathway">
    <text evidence="5">Isoprenoid biosynthesis; isopentenyl diphosphate biosynthesis via DXP pathway; isopentenyl diphosphate from 1-deoxy-D-xylulose 5-phosphate: step 6/6.</text>
</comment>
<comment type="catalytic activity">
    <reaction evidence="5">
        <text>dimethylallyl diphosphate + 2 oxidized [2Fe-2S]-[ferredoxin] + H2O = (2E)-4-hydroxy-3-methylbut-2-enyl diphosphate + 2 reduced [2Fe-2S]-[ferredoxin] + 2 H(+)</text>
        <dbReference type="Rhea" id="RHEA:24825"/>
        <dbReference type="Rhea" id="RHEA-COMP:10000"/>
        <dbReference type="Rhea" id="RHEA-COMP:10001"/>
        <dbReference type="ChEBI" id="CHEBI:15377"/>
        <dbReference type="ChEBI" id="CHEBI:15378"/>
        <dbReference type="ChEBI" id="CHEBI:33737"/>
        <dbReference type="ChEBI" id="CHEBI:33738"/>
        <dbReference type="ChEBI" id="CHEBI:57623"/>
        <dbReference type="ChEBI" id="CHEBI:128753"/>
        <dbReference type="EC" id="1.17.7.4"/>
    </reaction>
</comment>